<feature type="domain" description="23S rRNA (guanine(745)-N(1))-methyltransferase N-terminal" evidence="2">
    <location>
        <begin position="5"/>
        <end position="48"/>
    </location>
</feature>
<dbReference type="GO" id="GO:0008168">
    <property type="term" value="F:methyltransferase activity"/>
    <property type="evidence" value="ECO:0007669"/>
    <property type="project" value="InterPro"/>
</dbReference>
<evidence type="ECO:0000259" key="1">
    <source>
        <dbReference type="Pfam" id="PF13847"/>
    </source>
</evidence>
<evidence type="ECO:0000259" key="2">
    <source>
        <dbReference type="Pfam" id="PF21302"/>
    </source>
</evidence>
<dbReference type="InterPro" id="IPR048647">
    <property type="entry name" value="RlmA_N"/>
</dbReference>
<dbReference type="Pfam" id="PF13847">
    <property type="entry name" value="Methyltransf_31"/>
    <property type="match status" value="1"/>
</dbReference>
<dbReference type="InterPro" id="IPR029063">
    <property type="entry name" value="SAM-dependent_MTases_sf"/>
</dbReference>
<dbReference type="EMBL" id="LAZR01000900">
    <property type="protein sequence ID" value="KKN55098.1"/>
    <property type="molecule type" value="Genomic_DNA"/>
</dbReference>
<feature type="domain" description="Methyltransferase" evidence="1">
    <location>
        <begin position="85"/>
        <end position="195"/>
    </location>
</feature>
<dbReference type="InterPro" id="IPR025714">
    <property type="entry name" value="Methyltranfer_dom"/>
</dbReference>
<dbReference type="SUPFAM" id="SSF53335">
    <property type="entry name" value="S-adenosyl-L-methionine-dependent methyltransferases"/>
    <property type="match status" value="1"/>
</dbReference>
<accession>A0A0F9UNA3</accession>
<comment type="caution">
    <text evidence="3">The sequence shown here is derived from an EMBL/GenBank/DDBJ whole genome shotgun (WGS) entry which is preliminary data.</text>
</comment>
<gene>
    <name evidence="3" type="ORF">LCGC14_0585770</name>
</gene>
<dbReference type="Gene3D" id="3.40.50.150">
    <property type="entry name" value="Vaccinia Virus protein VP39"/>
    <property type="match status" value="1"/>
</dbReference>
<reference evidence="3" key="1">
    <citation type="journal article" date="2015" name="Nature">
        <title>Complex archaea that bridge the gap between prokaryotes and eukaryotes.</title>
        <authorList>
            <person name="Spang A."/>
            <person name="Saw J.H."/>
            <person name="Jorgensen S.L."/>
            <person name="Zaremba-Niedzwiedzka K."/>
            <person name="Martijn J."/>
            <person name="Lind A.E."/>
            <person name="van Eijk R."/>
            <person name="Schleper C."/>
            <person name="Guy L."/>
            <person name="Ettema T.J."/>
        </authorList>
    </citation>
    <scope>NUCLEOTIDE SEQUENCE</scope>
</reference>
<dbReference type="InterPro" id="IPR016718">
    <property type="entry name" value="rRNA_m1G-MeTrfase_A_prd"/>
</dbReference>
<dbReference type="AlphaFoldDB" id="A0A0F9UNA3"/>
<dbReference type="CDD" id="cd02440">
    <property type="entry name" value="AdoMet_MTases"/>
    <property type="match status" value="1"/>
</dbReference>
<sequence length="271" mass="30386">MSLQYQCPLCTLALLKADSTLRCANNHSFDFAKEGYVNLLPVQQKNSKQPGDSLEMVQARRAFLERGYYGFLQRNLSDIVSNISANTVIDLGCGEGFYTQAIASKTNAIVYGVDISKSAVKYAAKRYLNCHFSVASISQAPFKSQFADVLVSVFAPLFEQELERLANQNATLVVASPGPCHLKELKSYIYSEVNEHTEISTPKGFQKSEQILLTEHVALSFTDIKNLIMMTPFAWKFRPEHWTALEEKGEHTVTLSFYITQFTKIDNGITL</sequence>
<organism evidence="3">
    <name type="scientific">marine sediment metagenome</name>
    <dbReference type="NCBI Taxonomy" id="412755"/>
    <lineage>
        <taxon>unclassified sequences</taxon>
        <taxon>metagenomes</taxon>
        <taxon>ecological metagenomes</taxon>
    </lineage>
</organism>
<dbReference type="PIRSF" id="PIRSF018249">
    <property type="entry name" value="MyrA_prd"/>
    <property type="match status" value="1"/>
</dbReference>
<evidence type="ECO:0000313" key="3">
    <source>
        <dbReference type="EMBL" id="KKN55098.1"/>
    </source>
</evidence>
<protein>
    <submittedName>
        <fullName evidence="3">Uncharacterized protein</fullName>
    </submittedName>
</protein>
<name>A0A0F9UNA3_9ZZZZ</name>
<proteinExistence type="predicted"/>
<dbReference type="Pfam" id="PF21302">
    <property type="entry name" value="Zn_ribbon_RlmA"/>
    <property type="match status" value="1"/>
</dbReference>